<dbReference type="Gene3D" id="3.40.630.10">
    <property type="entry name" value="Zn peptidases"/>
    <property type="match status" value="1"/>
</dbReference>
<keyword evidence="5" id="KW-0479">Metal-binding</keyword>
<keyword evidence="6" id="KW-0732">Signal</keyword>
<dbReference type="Pfam" id="PF00246">
    <property type="entry name" value="Peptidase_M14"/>
    <property type="match status" value="1"/>
</dbReference>
<evidence type="ECO:0000313" key="12">
    <source>
        <dbReference type="EMBL" id="PIK32880.1"/>
    </source>
</evidence>
<evidence type="ECO:0000256" key="5">
    <source>
        <dbReference type="ARBA" id="ARBA00022723"/>
    </source>
</evidence>
<keyword evidence="13" id="KW-1185">Reference proteome</keyword>
<dbReference type="FunFam" id="3.40.630.10:FF:000084">
    <property type="entry name" value="Carboxypeptidase B2"/>
    <property type="match status" value="1"/>
</dbReference>
<evidence type="ECO:0000256" key="1">
    <source>
        <dbReference type="ARBA" id="ARBA00001947"/>
    </source>
</evidence>
<evidence type="ECO:0000256" key="7">
    <source>
        <dbReference type="ARBA" id="ARBA00022801"/>
    </source>
</evidence>
<evidence type="ECO:0000256" key="10">
    <source>
        <dbReference type="PROSITE-ProRule" id="PRU01379"/>
    </source>
</evidence>
<evidence type="ECO:0000256" key="6">
    <source>
        <dbReference type="ARBA" id="ARBA00022729"/>
    </source>
</evidence>
<feature type="active site" description="Proton donor/acceptor" evidence="10">
    <location>
        <position position="130"/>
    </location>
</feature>
<dbReference type="GO" id="GO:0008270">
    <property type="term" value="F:zinc ion binding"/>
    <property type="evidence" value="ECO:0007669"/>
    <property type="project" value="InterPro"/>
</dbReference>
<dbReference type="EMBL" id="MRZV01003063">
    <property type="protein sequence ID" value="PIK32880.1"/>
    <property type="molecule type" value="Genomic_DNA"/>
</dbReference>
<dbReference type="GO" id="GO:0005615">
    <property type="term" value="C:extracellular space"/>
    <property type="evidence" value="ECO:0007669"/>
    <property type="project" value="TreeGrafter"/>
</dbReference>
<keyword evidence="3 12" id="KW-0121">Carboxypeptidase</keyword>
<comment type="similarity">
    <text evidence="2 10">Belongs to the peptidase M14 family.</text>
</comment>
<dbReference type="AlphaFoldDB" id="A0A2G8JAW4"/>
<keyword evidence="9" id="KW-0482">Metalloprotease</keyword>
<dbReference type="Proteomes" id="UP000230750">
    <property type="component" value="Unassembled WGS sequence"/>
</dbReference>
<proteinExistence type="inferred from homology"/>
<reference evidence="12 13" key="1">
    <citation type="journal article" date="2017" name="PLoS Biol.">
        <title>The sea cucumber genome provides insights into morphological evolution and visceral regeneration.</title>
        <authorList>
            <person name="Zhang X."/>
            <person name="Sun L."/>
            <person name="Yuan J."/>
            <person name="Sun Y."/>
            <person name="Gao Y."/>
            <person name="Zhang L."/>
            <person name="Li S."/>
            <person name="Dai H."/>
            <person name="Hamel J.F."/>
            <person name="Liu C."/>
            <person name="Yu Y."/>
            <person name="Liu S."/>
            <person name="Lin W."/>
            <person name="Guo K."/>
            <person name="Jin S."/>
            <person name="Xu P."/>
            <person name="Storey K.B."/>
            <person name="Huan P."/>
            <person name="Zhang T."/>
            <person name="Zhou Y."/>
            <person name="Zhang J."/>
            <person name="Lin C."/>
            <person name="Li X."/>
            <person name="Xing L."/>
            <person name="Huo D."/>
            <person name="Sun M."/>
            <person name="Wang L."/>
            <person name="Mercier A."/>
            <person name="Li F."/>
            <person name="Yang H."/>
            <person name="Xiang J."/>
        </authorList>
    </citation>
    <scope>NUCLEOTIDE SEQUENCE [LARGE SCALE GENOMIC DNA]</scope>
    <source>
        <strain evidence="12">Shaxun</strain>
        <tissue evidence="12">Muscle</tissue>
    </source>
</reference>
<dbReference type="SUPFAM" id="SSF53187">
    <property type="entry name" value="Zn-dependent exopeptidases"/>
    <property type="match status" value="1"/>
</dbReference>
<sequence>MIGEGASPWPCSIIFRGFTDLDNVETQAIDNHFQKLKENNRVTKVFIDWHSYSQLILAPWSYDADIDPPIDTDKQIAAAGAMAKAMNETNNVPGGYIHGVGTDILYVSSGTSKDYGYASTPQATYSYTVELRDKGQFGFLLPANQIIPTGNESYYGVIGMLDWIYENDYN</sequence>
<dbReference type="GO" id="GO:0006508">
    <property type="term" value="P:proteolysis"/>
    <property type="evidence" value="ECO:0007669"/>
    <property type="project" value="UniProtKB-KW"/>
</dbReference>
<dbReference type="InterPro" id="IPR000834">
    <property type="entry name" value="Peptidase_M14"/>
</dbReference>
<feature type="domain" description="Peptidase M14" evidence="11">
    <location>
        <begin position="1"/>
        <end position="164"/>
    </location>
</feature>
<evidence type="ECO:0000256" key="9">
    <source>
        <dbReference type="ARBA" id="ARBA00023049"/>
    </source>
</evidence>
<dbReference type="OrthoDB" id="3626597at2759"/>
<dbReference type="PROSITE" id="PS52035">
    <property type="entry name" value="PEPTIDASE_M14"/>
    <property type="match status" value="1"/>
</dbReference>
<keyword evidence="7" id="KW-0378">Hydrolase</keyword>
<gene>
    <name evidence="12" type="ORF">BSL78_30308</name>
</gene>
<evidence type="ECO:0000256" key="2">
    <source>
        <dbReference type="ARBA" id="ARBA00005988"/>
    </source>
</evidence>
<dbReference type="PANTHER" id="PTHR11705:SF143">
    <property type="entry name" value="SLL0236 PROTEIN"/>
    <property type="match status" value="1"/>
</dbReference>
<comment type="caution">
    <text evidence="12">The sequence shown here is derived from an EMBL/GenBank/DDBJ whole genome shotgun (WGS) entry which is preliminary data.</text>
</comment>
<keyword evidence="8" id="KW-0862">Zinc</keyword>
<dbReference type="GO" id="GO:0004181">
    <property type="term" value="F:metallocarboxypeptidase activity"/>
    <property type="evidence" value="ECO:0007669"/>
    <property type="project" value="InterPro"/>
</dbReference>
<dbReference type="STRING" id="307972.A0A2G8JAW4"/>
<evidence type="ECO:0000256" key="3">
    <source>
        <dbReference type="ARBA" id="ARBA00022645"/>
    </source>
</evidence>
<organism evidence="12 13">
    <name type="scientific">Stichopus japonicus</name>
    <name type="common">Sea cucumber</name>
    <dbReference type="NCBI Taxonomy" id="307972"/>
    <lineage>
        <taxon>Eukaryota</taxon>
        <taxon>Metazoa</taxon>
        <taxon>Echinodermata</taxon>
        <taxon>Eleutherozoa</taxon>
        <taxon>Echinozoa</taxon>
        <taxon>Holothuroidea</taxon>
        <taxon>Aspidochirotacea</taxon>
        <taxon>Aspidochirotida</taxon>
        <taxon>Stichopodidae</taxon>
        <taxon>Apostichopus</taxon>
    </lineage>
</organism>
<evidence type="ECO:0000256" key="4">
    <source>
        <dbReference type="ARBA" id="ARBA00022670"/>
    </source>
</evidence>
<name>A0A2G8JAW4_STIJA</name>
<dbReference type="PANTHER" id="PTHR11705">
    <property type="entry name" value="PROTEASE FAMILY M14 CARBOXYPEPTIDASE A,B"/>
    <property type="match status" value="1"/>
</dbReference>
<accession>A0A2G8JAW4</accession>
<evidence type="ECO:0000259" key="11">
    <source>
        <dbReference type="PROSITE" id="PS52035"/>
    </source>
</evidence>
<evidence type="ECO:0000256" key="8">
    <source>
        <dbReference type="ARBA" id="ARBA00022833"/>
    </source>
</evidence>
<keyword evidence="4" id="KW-0645">Protease</keyword>
<protein>
    <submittedName>
        <fullName evidence="12">Putative carboxypeptidase A2-like</fullName>
    </submittedName>
</protein>
<evidence type="ECO:0000313" key="13">
    <source>
        <dbReference type="Proteomes" id="UP000230750"/>
    </source>
</evidence>
<comment type="cofactor">
    <cofactor evidence="1">
        <name>Zn(2+)</name>
        <dbReference type="ChEBI" id="CHEBI:29105"/>
    </cofactor>
</comment>